<evidence type="ECO:0000256" key="3">
    <source>
        <dbReference type="ARBA" id="ARBA00022448"/>
    </source>
</evidence>
<feature type="domain" description="IPO4/5-like TPR repeats" evidence="9">
    <location>
        <begin position="133"/>
        <end position="277"/>
    </location>
</feature>
<dbReference type="SUPFAM" id="SSF48371">
    <property type="entry name" value="ARM repeat"/>
    <property type="match status" value="2"/>
</dbReference>
<evidence type="ECO:0000259" key="9">
    <source>
        <dbReference type="Pfam" id="PF25780"/>
    </source>
</evidence>
<dbReference type="Pfam" id="PF18808">
    <property type="entry name" value="Importin_rep_4"/>
    <property type="match status" value="1"/>
</dbReference>
<protein>
    <recommendedName>
        <fullName evidence="12">Importin-5-like</fullName>
    </recommendedName>
</protein>
<dbReference type="InterPro" id="IPR016024">
    <property type="entry name" value="ARM-type_fold"/>
</dbReference>
<evidence type="ECO:0000313" key="10">
    <source>
        <dbReference type="EMBL" id="MCD7457319.1"/>
    </source>
</evidence>
<comment type="subcellular location">
    <subcellularLocation>
        <location evidence="2">Cytoplasm</location>
    </subcellularLocation>
    <subcellularLocation>
        <location evidence="1">Nucleus</location>
    </subcellularLocation>
</comment>
<evidence type="ECO:0008006" key="12">
    <source>
        <dbReference type="Google" id="ProtNLM"/>
    </source>
</evidence>
<dbReference type="InterPro" id="IPR055406">
    <property type="entry name" value="HEAT_Maestro"/>
</dbReference>
<dbReference type="InterPro" id="IPR041389">
    <property type="entry name" value="Importin_rep_6"/>
</dbReference>
<evidence type="ECO:0000256" key="5">
    <source>
        <dbReference type="ARBA" id="ARBA00022737"/>
    </source>
</evidence>
<evidence type="ECO:0000259" key="8">
    <source>
        <dbReference type="Pfam" id="PF23227"/>
    </source>
</evidence>
<evidence type="ECO:0000256" key="6">
    <source>
        <dbReference type="ARBA" id="ARBA00022927"/>
    </source>
</evidence>
<dbReference type="Pfam" id="PF23227">
    <property type="entry name" value="HEAT_MROH2B_C"/>
    <property type="match status" value="1"/>
</dbReference>
<dbReference type="InterPro" id="IPR041653">
    <property type="entry name" value="Importin_rep_4"/>
</dbReference>
<dbReference type="Gene3D" id="1.25.10.10">
    <property type="entry name" value="Leucine-rich Repeat Variant"/>
    <property type="match status" value="1"/>
</dbReference>
<proteinExistence type="predicted"/>
<dbReference type="InterPro" id="IPR057672">
    <property type="entry name" value="TPR_IPO4/5"/>
</dbReference>
<keyword evidence="7" id="KW-0539">Nucleus</keyword>
<sequence length="1123" mass="127518">MDTKLIQVQMEAILGPDSEPFETFVSDPTWSSEEKDSEAMSMFNMMKQKDSNTLAIKLVNYLGSSHDIYSCRKCADLLSQLLNDEDLCTWRNLSVSTQSTVKSILLKHMKLEETESITLTLGYTVNNLVPSLITDNNWPELLPFLYQCLTSTSNNYMLKVTAFLIFAKLAEDIGETIVSSLKNLHSLFRNALNDDTLDLDVRIAAMWAVISFYQCVSSSNEKEQFQYLLPGMMKTMTDALRNDEEEVTWRDQFPLKYLIKLAKDEPRFFRRQLADVVATMFEIAEDEYLKEKTRHLAVVFLITLAEAKKRAPGMMKRLPLFFNRCLAMSLKLLLDIKDDPDWHSAETVYDYSGILSNHIIGEEGLRRFCIALRGKFASHMAIEQLCDHLTAAEWEKRHAALIALPKIAEGCSKVMIKNLEQVLNMVINCFQDPHPRVRWAACRAIDQFSSDLSPHLQEQYHNQVFLALAAAMDDFHPRVQACALRALTNFCVHSKPETSISYLDGMVNKLLVLLQNDKHMVQQEALSALASIAGSAEEHFRAYYDNVMPHLKTVLRNADLKSDLILLSHAIECISIVGEAVGKEIFRDDEKQMALQSSNLVIDCSSLGHYSFNNYVQQTDDRDIFLTLVMEVLISLQGSLGKDDNLSSCDWLITACSRICKCIRQDFIPYMSTVMPFLIQCAQLEPVMTNPTEYWHYENYEDGNRNPENFVEEEARACYLLCSYADILKEDFYPWISQAVSIFVPLLKLHTHNRIRISAVNAMSILLCSAKLAAEKRIVQSESESHFTKLSDYIILSLVEALNKEHVTKICAIMLDELNDCLQICGPLLNEGQVRSIVDEIKHVITDSSSRKQELTERAKLEDFDAEEAELLREESEQEEGIFDNVGEILCTLIKAFKAAFLPFLDELSSYLLPMWAKEKTPNERCTSICIFDALVEEFPEAALKYYDICLPLILDASNDEDPNVRQAALCGLRLWMEYGGSSFKPFVGEAVSRIIVVIMHFNALEPENLWAYDNAVSALGKICQNHGESIDSAKVIPVWLNCLPIKADLDEAKDVHEQLCSMVERSDRELLGPNYQHLPKVVSVFAEVLYSVGDLATDETACRMIKEMELRSILSPGKDADF</sequence>
<dbReference type="Proteomes" id="UP000823775">
    <property type="component" value="Unassembled WGS sequence"/>
</dbReference>
<dbReference type="Pfam" id="PF18829">
    <property type="entry name" value="Importin_rep_6"/>
    <property type="match status" value="1"/>
</dbReference>
<keyword evidence="11" id="KW-1185">Reference proteome</keyword>
<evidence type="ECO:0000256" key="4">
    <source>
        <dbReference type="ARBA" id="ARBA00022490"/>
    </source>
</evidence>
<dbReference type="EMBL" id="JACEIK010000452">
    <property type="protein sequence ID" value="MCD7457319.1"/>
    <property type="molecule type" value="Genomic_DNA"/>
</dbReference>
<organism evidence="10 11">
    <name type="scientific">Datura stramonium</name>
    <name type="common">Jimsonweed</name>
    <name type="synonym">Common thornapple</name>
    <dbReference type="NCBI Taxonomy" id="4076"/>
    <lineage>
        <taxon>Eukaryota</taxon>
        <taxon>Viridiplantae</taxon>
        <taxon>Streptophyta</taxon>
        <taxon>Embryophyta</taxon>
        <taxon>Tracheophyta</taxon>
        <taxon>Spermatophyta</taxon>
        <taxon>Magnoliopsida</taxon>
        <taxon>eudicotyledons</taxon>
        <taxon>Gunneridae</taxon>
        <taxon>Pentapetalae</taxon>
        <taxon>asterids</taxon>
        <taxon>lamiids</taxon>
        <taxon>Solanales</taxon>
        <taxon>Solanaceae</taxon>
        <taxon>Solanoideae</taxon>
        <taxon>Datureae</taxon>
        <taxon>Datura</taxon>
    </lineage>
</organism>
<dbReference type="Pfam" id="PF25780">
    <property type="entry name" value="TPR_IPO5"/>
    <property type="match status" value="1"/>
</dbReference>
<keyword evidence="3" id="KW-0813">Transport</keyword>
<keyword evidence="6" id="KW-0653">Protein transport</keyword>
<keyword evidence="5" id="KW-0677">Repeat</keyword>
<evidence type="ECO:0000256" key="1">
    <source>
        <dbReference type="ARBA" id="ARBA00004123"/>
    </source>
</evidence>
<name>A0ABS8SEM8_DATST</name>
<dbReference type="InterPro" id="IPR040122">
    <property type="entry name" value="Importin_beta"/>
</dbReference>
<dbReference type="InterPro" id="IPR011989">
    <property type="entry name" value="ARM-like"/>
</dbReference>
<evidence type="ECO:0000256" key="7">
    <source>
        <dbReference type="ARBA" id="ARBA00023242"/>
    </source>
</evidence>
<feature type="domain" description="Maestro/Maestro-like HEAT-repeats" evidence="8">
    <location>
        <begin position="467"/>
        <end position="558"/>
    </location>
</feature>
<dbReference type="PANTHER" id="PTHR10527">
    <property type="entry name" value="IMPORTIN BETA"/>
    <property type="match status" value="1"/>
</dbReference>
<dbReference type="Pfam" id="PF13513">
    <property type="entry name" value="HEAT_EZ"/>
    <property type="match status" value="1"/>
</dbReference>
<reference evidence="10 11" key="1">
    <citation type="journal article" date="2021" name="BMC Genomics">
        <title>Datura genome reveals duplications of psychoactive alkaloid biosynthetic genes and high mutation rate following tissue culture.</title>
        <authorList>
            <person name="Rajewski A."/>
            <person name="Carter-House D."/>
            <person name="Stajich J."/>
            <person name="Litt A."/>
        </authorList>
    </citation>
    <scope>NUCLEOTIDE SEQUENCE [LARGE SCALE GENOMIC DNA]</scope>
    <source>
        <strain evidence="10">AR-01</strain>
    </source>
</reference>
<gene>
    <name evidence="10" type="ORF">HAX54_034868</name>
</gene>
<accession>A0ABS8SEM8</accession>
<evidence type="ECO:0000313" key="11">
    <source>
        <dbReference type="Proteomes" id="UP000823775"/>
    </source>
</evidence>
<evidence type="ECO:0000256" key="2">
    <source>
        <dbReference type="ARBA" id="ARBA00004496"/>
    </source>
</evidence>
<keyword evidence="4" id="KW-0963">Cytoplasm</keyword>
<comment type="caution">
    <text evidence="10">The sequence shown here is derived from an EMBL/GenBank/DDBJ whole genome shotgun (WGS) entry which is preliminary data.</text>
</comment>